<evidence type="ECO:0000313" key="2">
    <source>
        <dbReference type="EMBL" id="EDX18148.1"/>
    </source>
</evidence>
<evidence type="ECO:0000313" key="3">
    <source>
        <dbReference type="Proteomes" id="UP000000304"/>
    </source>
</evidence>
<proteinExistence type="predicted"/>
<gene>
    <name evidence="2" type="primary">Dsim\GD15717</name>
    <name evidence="2" type="ORF">Dsim_GD15717</name>
</gene>
<dbReference type="EMBL" id="CM000366">
    <property type="protein sequence ID" value="EDX18148.1"/>
    <property type="molecule type" value="Genomic_DNA"/>
</dbReference>
<keyword evidence="3" id="KW-1185">Reference proteome</keyword>
<reference evidence="2 3" key="1">
    <citation type="journal article" date="2007" name="Nature">
        <title>Evolution of genes and genomes on the Drosophila phylogeny.</title>
        <authorList>
            <consortium name="Drosophila 12 Genomes Consortium"/>
            <person name="Clark A.G."/>
            <person name="Eisen M.B."/>
            <person name="Smith D.R."/>
            <person name="Bergman C.M."/>
            <person name="Oliver B."/>
            <person name="Markow T.A."/>
            <person name="Kaufman T.C."/>
            <person name="Kellis M."/>
            <person name="Gelbart W."/>
            <person name="Iyer V.N."/>
            <person name="Pollard D.A."/>
            <person name="Sackton T.B."/>
            <person name="Larracuente A.M."/>
            <person name="Singh N.D."/>
            <person name="Abad J.P."/>
            <person name="Abt D.N."/>
            <person name="Adryan B."/>
            <person name="Aguade M."/>
            <person name="Akashi H."/>
            <person name="Anderson W.W."/>
            <person name="Aquadro C.F."/>
            <person name="Ardell D.H."/>
            <person name="Arguello R."/>
            <person name="Artieri C.G."/>
            <person name="Barbash D.A."/>
            <person name="Barker D."/>
            <person name="Barsanti P."/>
            <person name="Batterham P."/>
            <person name="Batzoglou S."/>
            <person name="Begun D."/>
            <person name="Bhutkar A."/>
            <person name="Blanco E."/>
            <person name="Bosak S.A."/>
            <person name="Bradley R.K."/>
            <person name="Brand A.D."/>
            <person name="Brent M.R."/>
            <person name="Brooks A.N."/>
            <person name="Brown R.H."/>
            <person name="Butlin R.K."/>
            <person name="Caggese C."/>
            <person name="Calvi B.R."/>
            <person name="Bernardo de Carvalho A."/>
            <person name="Caspi A."/>
            <person name="Castrezana S."/>
            <person name="Celniker S.E."/>
            <person name="Chang J.L."/>
            <person name="Chapple C."/>
            <person name="Chatterji S."/>
            <person name="Chinwalla A."/>
            <person name="Civetta A."/>
            <person name="Clifton S.W."/>
            <person name="Comeron J.M."/>
            <person name="Costello J.C."/>
            <person name="Coyne J.A."/>
            <person name="Daub J."/>
            <person name="David R.G."/>
            <person name="Delcher A.L."/>
            <person name="Delehaunty K."/>
            <person name="Do C.B."/>
            <person name="Ebling H."/>
            <person name="Edwards K."/>
            <person name="Eickbush T."/>
            <person name="Evans J.D."/>
            <person name="Filipski A."/>
            <person name="Findeiss S."/>
            <person name="Freyhult E."/>
            <person name="Fulton L."/>
            <person name="Fulton R."/>
            <person name="Garcia A.C."/>
            <person name="Gardiner A."/>
            <person name="Garfield D.A."/>
            <person name="Garvin B.E."/>
            <person name="Gibson G."/>
            <person name="Gilbert D."/>
            <person name="Gnerre S."/>
            <person name="Godfrey J."/>
            <person name="Good R."/>
            <person name="Gotea V."/>
            <person name="Gravely B."/>
            <person name="Greenberg A.J."/>
            <person name="Griffiths-Jones S."/>
            <person name="Gross S."/>
            <person name="Guigo R."/>
            <person name="Gustafson E.A."/>
            <person name="Haerty W."/>
            <person name="Hahn M.W."/>
            <person name="Halligan D.L."/>
            <person name="Halpern A.L."/>
            <person name="Halter G.M."/>
            <person name="Han M.V."/>
            <person name="Heger A."/>
            <person name="Hillier L."/>
            <person name="Hinrichs A.S."/>
            <person name="Holmes I."/>
            <person name="Hoskins R.A."/>
            <person name="Hubisz M.J."/>
            <person name="Hultmark D."/>
            <person name="Huntley M.A."/>
            <person name="Jaffe D.B."/>
            <person name="Jagadeeshan S."/>
            <person name="Jeck W.R."/>
            <person name="Johnson J."/>
            <person name="Jones C.D."/>
            <person name="Jordan W.C."/>
            <person name="Karpen G.H."/>
            <person name="Kataoka E."/>
            <person name="Keightley P.D."/>
            <person name="Kheradpour P."/>
            <person name="Kirkness E.F."/>
            <person name="Koerich L.B."/>
            <person name="Kristiansen K."/>
            <person name="Kudrna D."/>
            <person name="Kulathinal R.J."/>
            <person name="Kumar S."/>
            <person name="Kwok R."/>
            <person name="Lander E."/>
            <person name="Langley C.H."/>
            <person name="Lapoint R."/>
            <person name="Lazzaro B.P."/>
            <person name="Lee S.J."/>
            <person name="Levesque L."/>
            <person name="Li R."/>
            <person name="Lin C.F."/>
            <person name="Lin M.F."/>
            <person name="Lindblad-Toh K."/>
            <person name="Llopart A."/>
            <person name="Long M."/>
            <person name="Low L."/>
            <person name="Lozovsky E."/>
            <person name="Lu J."/>
            <person name="Luo M."/>
            <person name="Machado C.A."/>
            <person name="Makalowski W."/>
            <person name="Marzo M."/>
            <person name="Matsuda M."/>
            <person name="Matzkin L."/>
            <person name="McAllister B."/>
            <person name="McBride C.S."/>
            <person name="McKernan B."/>
            <person name="McKernan K."/>
            <person name="Mendez-Lago M."/>
            <person name="Minx P."/>
            <person name="Mollenhauer M.U."/>
            <person name="Montooth K."/>
            <person name="Mount S.M."/>
            <person name="Mu X."/>
            <person name="Myers E."/>
            <person name="Negre B."/>
            <person name="Newfeld S."/>
            <person name="Nielsen R."/>
            <person name="Noor M.A."/>
            <person name="O'Grady P."/>
            <person name="Pachter L."/>
            <person name="Papaceit M."/>
            <person name="Parisi M.J."/>
            <person name="Parisi M."/>
            <person name="Parts L."/>
            <person name="Pedersen J.S."/>
            <person name="Pesole G."/>
            <person name="Phillippy A.M."/>
            <person name="Ponting C.P."/>
            <person name="Pop M."/>
            <person name="Porcelli D."/>
            <person name="Powell J.R."/>
            <person name="Prohaska S."/>
            <person name="Pruitt K."/>
            <person name="Puig M."/>
            <person name="Quesneville H."/>
            <person name="Ram K.R."/>
            <person name="Rand D."/>
            <person name="Rasmussen M.D."/>
            <person name="Reed L.K."/>
            <person name="Reenan R."/>
            <person name="Reily A."/>
            <person name="Remington K.A."/>
            <person name="Rieger T.T."/>
            <person name="Ritchie M.G."/>
            <person name="Robin C."/>
            <person name="Rogers Y.H."/>
            <person name="Rohde C."/>
            <person name="Rozas J."/>
            <person name="Rubenfield M.J."/>
            <person name="Ruiz A."/>
            <person name="Russo S."/>
            <person name="Salzberg S.L."/>
            <person name="Sanchez-Gracia A."/>
            <person name="Saranga D.J."/>
            <person name="Sato H."/>
            <person name="Schaeffer S.W."/>
            <person name="Schatz M.C."/>
            <person name="Schlenke T."/>
            <person name="Schwartz R."/>
            <person name="Segarra C."/>
            <person name="Singh R.S."/>
            <person name="Sirot L."/>
            <person name="Sirota M."/>
            <person name="Sisneros N.B."/>
            <person name="Smith C.D."/>
            <person name="Smith T.F."/>
            <person name="Spieth J."/>
            <person name="Stage D.E."/>
            <person name="Stark A."/>
            <person name="Stephan W."/>
            <person name="Strausberg R.L."/>
            <person name="Strempel S."/>
            <person name="Sturgill D."/>
            <person name="Sutton G."/>
            <person name="Sutton G.G."/>
            <person name="Tao W."/>
            <person name="Teichmann S."/>
            <person name="Tobari Y.N."/>
            <person name="Tomimura Y."/>
            <person name="Tsolas J.M."/>
            <person name="Valente V.L."/>
            <person name="Venter E."/>
            <person name="Venter J.C."/>
            <person name="Vicario S."/>
            <person name="Vieira F.G."/>
            <person name="Vilella A.J."/>
            <person name="Villasante A."/>
            <person name="Walenz B."/>
            <person name="Wang J."/>
            <person name="Wasserman M."/>
            <person name="Watts T."/>
            <person name="Wilson D."/>
            <person name="Wilson R.K."/>
            <person name="Wing R.A."/>
            <person name="Wolfner M.F."/>
            <person name="Wong A."/>
            <person name="Wong G.K."/>
            <person name="Wu C.I."/>
            <person name="Wu G."/>
            <person name="Yamamoto D."/>
            <person name="Yang H.P."/>
            <person name="Yang S.P."/>
            <person name="Yorke J.A."/>
            <person name="Yoshida K."/>
            <person name="Zdobnov E."/>
            <person name="Zhang P."/>
            <person name="Zhang Y."/>
            <person name="Zimin A.V."/>
            <person name="Baldwin J."/>
            <person name="Abdouelleil A."/>
            <person name="Abdulkadir J."/>
            <person name="Abebe A."/>
            <person name="Abera B."/>
            <person name="Abreu J."/>
            <person name="Acer S.C."/>
            <person name="Aftuck L."/>
            <person name="Alexander A."/>
            <person name="An P."/>
            <person name="Anderson E."/>
            <person name="Anderson S."/>
            <person name="Arachi H."/>
            <person name="Azer M."/>
            <person name="Bachantsang P."/>
            <person name="Barry A."/>
            <person name="Bayul T."/>
            <person name="Berlin A."/>
            <person name="Bessette D."/>
            <person name="Bloom T."/>
            <person name="Blye J."/>
            <person name="Boguslavskiy L."/>
            <person name="Bonnet C."/>
            <person name="Boukhgalter B."/>
            <person name="Bourzgui I."/>
            <person name="Brown A."/>
            <person name="Cahill P."/>
            <person name="Channer S."/>
            <person name="Cheshatsang Y."/>
            <person name="Chuda L."/>
            <person name="Citroen M."/>
            <person name="Collymore A."/>
            <person name="Cooke P."/>
            <person name="Costello M."/>
            <person name="D'Aco K."/>
            <person name="Daza R."/>
            <person name="De Haan G."/>
            <person name="DeGray S."/>
            <person name="DeMaso C."/>
            <person name="Dhargay N."/>
            <person name="Dooley K."/>
            <person name="Dooley E."/>
            <person name="Doricent M."/>
            <person name="Dorje P."/>
            <person name="Dorjee K."/>
            <person name="Dupes A."/>
            <person name="Elong R."/>
            <person name="Falk J."/>
            <person name="Farina A."/>
            <person name="Faro S."/>
            <person name="Ferguson D."/>
            <person name="Fisher S."/>
            <person name="Foley C.D."/>
            <person name="Franke A."/>
            <person name="Friedrich D."/>
            <person name="Gadbois L."/>
            <person name="Gearin G."/>
            <person name="Gearin C.R."/>
            <person name="Giannoukos G."/>
            <person name="Goode T."/>
            <person name="Graham J."/>
            <person name="Grandbois E."/>
            <person name="Grewal S."/>
            <person name="Gyaltsen K."/>
            <person name="Hafez N."/>
            <person name="Hagos B."/>
            <person name="Hall J."/>
            <person name="Henson C."/>
            <person name="Hollinger A."/>
            <person name="Honan T."/>
            <person name="Huard M.D."/>
            <person name="Hughes L."/>
            <person name="Hurhula B."/>
            <person name="Husby M.E."/>
            <person name="Kamat A."/>
            <person name="Kanga B."/>
            <person name="Kashin S."/>
            <person name="Khazanovich D."/>
            <person name="Kisner P."/>
            <person name="Lance K."/>
            <person name="Lara M."/>
            <person name="Lee W."/>
            <person name="Lennon N."/>
            <person name="Letendre F."/>
            <person name="LeVine R."/>
            <person name="Lipovsky A."/>
            <person name="Liu X."/>
            <person name="Liu J."/>
            <person name="Liu S."/>
            <person name="Lokyitsang T."/>
            <person name="Lokyitsang Y."/>
            <person name="Lubonja R."/>
            <person name="Lui A."/>
            <person name="MacDonald P."/>
            <person name="Magnisalis V."/>
            <person name="Maru K."/>
            <person name="Matthews C."/>
            <person name="McCusker W."/>
            <person name="McDonough S."/>
            <person name="Mehta T."/>
            <person name="Meldrim J."/>
            <person name="Meneus L."/>
            <person name="Mihai O."/>
            <person name="Mihalev A."/>
            <person name="Mihova T."/>
            <person name="Mittelman R."/>
            <person name="Mlenga V."/>
            <person name="Montmayeur A."/>
            <person name="Mulrain L."/>
            <person name="Navidi A."/>
            <person name="Naylor J."/>
            <person name="Negash T."/>
            <person name="Nguyen T."/>
            <person name="Nguyen N."/>
            <person name="Nicol R."/>
            <person name="Norbu C."/>
            <person name="Norbu N."/>
            <person name="Novod N."/>
            <person name="O'Neill B."/>
            <person name="Osman S."/>
            <person name="Markiewicz E."/>
            <person name="Oyono O.L."/>
            <person name="Patti C."/>
            <person name="Phunkhang P."/>
            <person name="Pierre F."/>
            <person name="Priest M."/>
            <person name="Raghuraman S."/>
            <person name="Rege F."/>
            <person name="Reyes R."/>
            <person name="Rise C."/>
            <person name="Rogov P."/>
            <person name="Ross K."/>
            <person name="Ryan E."/>
            <person name="Settipalli S."/>
            <person name="Shea T."/>
            <person name="Sherpa N."/>
            <person name="Shi L."/>
            <person name="Shih D."/>
            <person name="Sparrow T."/>
            <person name="Spaulding J."/>
            <person name="Stalker J."/>
            <person name="Stange-Thomann N."/>
            <person name="Stavropoulos S."/>
            <person name="Stone C."/>
            <person name="Strader C."/>
            <person name="Tesfaye S."/>
            <person name="Thomson T."/>
            <person name="Thoulutsang Y."/>
            <person name="Thoulutsang D."/>
            <person name="Topham K."/>
            <person name="Topping I."/>
            <person name="Tsamla T."/>
            <person name="Vassiliev H."/>
            <person name="Vo A."/>
            <person name="Wangchuk T."/>
            <person name="Wangdi T."/>
            <person name="Weiand M."/>
            <person name="Wilkinson J."/>
            <person name="Wilson A."/>
            <person name="Yadav S."/>
            <person name="Young G."/>
            <person name="Yu Q."/>
            <person name="Zembek L."/>
            <person name="Zhong D."/>
            <person name="Zimmer A."/>
            <person name="Zwirko Z."/>
            <person name="Jaffe D.B."/>
            <person name="Alvarez P."/>
            <person name="Brockman W."/>
            <person name="Butler J."/>
            <person name="Chin C."/>
            <person name="Gnerre S."/>
            <person name="Grabherr M."/>
            <person name="Kleber M."/>
            <person name="Mauceli E."/>
            <person name="MacCallum I."/>
        </authorList>
    </citation>
    <scope>NUCLEOTIDE SEQUENCE [LARGE SCALE GENOMIC DNA]</scope>
    <source>
        <strain evidence="3">white501</strain>
    </source>
</reference>
<feature type="compositionally biased region" description="Basic and acidic residues" evidence="1">
    <location>
        <begin position="131"/>
        <end position="149"/>
    </location>
</feature>
<dbReference type="Proteomes" id="UP000000304">
    <property type="component" value="Chromosome X"/>
</dbReference>
<dbReference type="AlphaFoldDB" id="B4R644"/>
<dbReference type="OrthoDB" id="6363232at2759"/>
<evidence type="ECO:0000256" key="1">
    <source>
        <dbReference type="SAM" id="MobiDB-lite"/>
    </source>
</evidence>
<name>B4R644_DROSI</name>
<protein>
    <submittedName>
        <fullName evidence="2">GD15717</fullName>
    </submittedName>
</protein>
<sequence length="156" mass="17663">MSQLLGIADWTMRGIQGSGGVRGVPRCPRYPGAPAAEPLYRLVPVAQHKHWRNKQPQVQQVQSQPIQVQAQNQGYPDRSVNIGHSLAGDILVNYNTNNQFNPQAELVPQAQLAAPPPPLSYQAQSGQPLWSERERERDRDRERSVRQSREQQQQQQ</sequence>
<feature type="region of interest" description="Disordered" evidence="1">
    <location>
        <begin position="105"/>
        <end position="156"/>
    </location>
</feature>
<dbReference type="HOGENOM" id="CLU_1688619_0_0_1"/>
<organism evidence="2 3">
    <name type="scientific">Drosophila simulans</name>
    <name type="common">Fruit fly</name>
    <dbReference type="NCBI Taxonomy" id="7240"/>
    <lineage>
        <taxon>Eukaryota</taxon>
        <taxon>Metazoa</taxon>
        <taxon>Ecdysozoa</taxon>
        <taxon>Arthropoda</taxon>
        <taxon>Hexapoda</taxon>
        <taxon>Insecta</taxon>
        <taxon>Pterygota</taxon>
        <taxon>Neoptera</taxon>
        <taxon>Endopterygota</taxon>
        <taxon>Diptera</taxon>
        <taxon>Brachycera</taxon>
        <taxon>Muscomorpha</taxon>
        <taxon>Ephydroidea</taxon>
        <taxon>Drosophilidae</taxon>
        <taxon>Drosophila</taxon>
        <taxon>Sophophora</taxon>
    </lineage>
</organism>
<accession>B4R644</accession>